<dbReference type="SMART" id="SM00928">
    <property type="entry name" value="NADH_4Fe-4S"/>
    <property type="match status" value="1"/>
</dbReference>
<dbReference type="Gene3D" id="3.10.20.600">
    <property type="match status" value="1"/>
</dbReference>
<dbReference type="FunFam" id="3.10.20.600:FF:000002">
    <property type="entry name" value="NADH-quinone oxidoreductase subunit F"/>
    <property type="match status" value="1"/>
</dbReference>
<dbReference type="STRING" id="157783.LK03_19735"/>
<evidence type="ECO:0000256" key="10">
    <source>
        <dbReference type="ARBA" id="ARBA00022967"/>
    </source>
</evidence>
<dbReference type="KEGG" id="psw:LK03_19735"/>
<organism evidence="18 19">
    <name type="scientific">Pseudomonas cremoricolorata</name>
    <dbReference type="NCBI Taxonomy" id="157783"/>
    <lineage>
        <taxon>Bacteria</taxon>
        <taxon>Pseudomonadati</taxon>
        <taxon>Pseudomonadota</taxon>
        <taxon>Gammaproteobacteria</taxon>
        <taxon>Pseudomonadales</taxon>
        <taxon>Pseudomonadaceae</taxon>
        <taxon>Pseudomonas</taxon>
    </lineage>
</organism>
<dbReference type="AlphaFoldDB" id="A0A089WXJ5"/>
<dbReference type="Proteomes" id="UP000029493">
    <property type="component" value="Chromosome"/>
</dbReference>
<dbReference type="GO" id="GO:0010181">
    <property type="term" value="F:FMN binding"/>
    <property type="evidence" value="ECO:0007669"/>
    <property type="project" value="InterPro"/>
</dbReference>
<feature type="domain" description="NADH-ubiquinone oxidoreductase 51kDa subunit iron-sulphur binding" evidence="17">
    <location>
        <begin position="346"/>
        <end position="391"/>
    </location>
</feature>
<comment type="similarity">
    <text evidence="3 16">Belongs to the complex I 51 kDa subunit family.</text>
</comment>
<dbReference type="OrthoDB" id="9805533at2"/>
<gene>
    <name evidence="18" type="ORF">LK03_19735</name>
</gene>
<dbReference type="InterPro" id="IPR037225">
    <property type="entry name" value="Nuo51_FMN-bd_sf"/>
</dbReference>
<evidence type="ECO:0000259" key="17">
    <source>
        <dbReference type="SMART" id="SM00928"/>
    </source>
</evidence>
<dbReference type="SUPFAM" id="SSF140490">
    <property type="entry name" value="Nqo1C-terminal domain-like"/>
    <property type="match status" value="1"/>
</dbReference>
<accession>A0A089WXJ5</accession>
<evidence type="ECO:0000256" key="13">
    <source>
        <dbReference type="ARBA" id="ARBA00023027"/>
    </source>
</evidence>
<dbReference type="Pfam" id="PF01512">
    <property type="entry name" value="Complex1_51K"/>
    <property type="match status" value="1"/>
</dbReference>
<dbReference type="Pfam" id="PF10589">
    <property type="entry name" value="NADH_4Fe-4S"/>
    <property type="match status" value="1"/>
</dbReference>
<evidence type="ECO:0000256" key="14">
    <source>
        <dbReference type="ARBA" id="ARBA00026021"/>
    </source>
</evidence>
<dbReference type="GO" id="GO:0008137">
    <property type="term" value="F:NADH dehydrogenase (ubiquinone) activity"/>
    <property type="evidence" value="ECO:0007669"/>
    <property type="project" value="InterPro"/>
</dbReference>
<reference evidence="18 19" key="1">
    <citation type="submission" date="2014-09" db="EMBL/GenBank/DDBJ databases">
        <authorList>
            <person name="Chan K.-G."/>
        </authorList>
    </citation>
    <scope>NUCLEOTIDE SEQUENCE [LARGE SCALE GENOMIC DNA]</scope>
    <source>
        <strain evidence="18 19">ND07</strain>
    </source>
</reference>
<comment type="catalytic activity">
    <reaction evidence="15 16">
        <text>a quinone + NADH + 5 H(+)(in) = a quinol + NAD(+) + 4 H(+)(out)</text>
        <dbReference type="Rhea" id="RHEA:57888"/>
        <dbReference type="ChEBI" id="CHEBI:15378"/>
        <dbReference type="ChEBI" id="CHEBI:24646"/>
        <dbReference type="ChEBI" id="CHEBI:57540"/>
        <dbReference type="ChEBI" id="CHEBI:57945"/>
        <dbReference type="ChEBI" id="CHEBI:132124"/>
    </reaction>
</comment>
<evidence type="ECO:0000256" key="12">
    <source>
        <dbReference type="ARBA" id="ARBA00023014"/>
    </source>
</evidence>
<evidence type="ECO:0000256" key="11">
    <source>
        <dbReference type="ARBA" id="ARBA00023004"/>
    </source>
</evidence>
<dbReference type="NCBIfam" id="NF008436">
    <property type="entry name" value="PRK11278.1"/>
    <property type="match status" value="1"/>
</dbReference>
<comment type="cofactor">
    <cofactor evidence="2 16">
        <name>[4Fe-4S] cluster</name>
        <dbReference type="ChEBI" id="CHEBI:49883"/>
    </cofactor>
</comment>
<dbReference type="PANTHER" id="PTHR43578:SF3">
    <property type="entry name" value="NADH-QUINONE OXIDOREDUCTASE SUBUNIT F"/>
    <property type="match status" value="1"/>
</dbReference>
<evidence type="ECO:0000256" key="2">
    <source>
        <dbReference type="ARBA" id="ARBA00001966"/>
    </source>
</evidence>
<evidence type="ECO:0000313" key="19">
    <source>
        <dbReference type="Proteomes" id="UP000029493"/>
    </source>
</evidence>
<protein>
    <recommendedName>
        <fullName evidence="4 16">NADH-quinone oxidoreductase subunit F</fullName>
        <ecNumber evidence="16">7.1.1.-</ecNumber>
    </recommendedName>
</protein>
<dbReference type="eggNOG" id="COG1894">
    <property type="taxonomic scope" value="Bacteria"/>
</dbReference>
<evidence type="ECO:0000256" key="5">
    <source>
        <dbReference type="ARBA" id="ARBA00022485"/>
    </source>
</evidence>
<dbReference type="NCBIfam" id="NF010120">
    <property type="entry name" value="PRK13596.1"/>
    <property type="match status" value="1"/>
</dbReference>
<dbReference type="EC" id="7.1.1.-" evidence="16"/>
<dbReference type="GO" id="GO:0046872">
    <property type="term" value="F:metal ion binding"/>
    <property type="evidence" value="ECO:0007669"/>
    <property type="project" value="UniProtKB-KW"/>
</dbReference>
<dbReference type="Gene3D" id="3.40.50.11540">
    <property type="entry name" value="NADH-ubiquinone oxidoreductase 51kDa subunit"/>
    <property type="match status" value="1"/>
</dbReference>
<dbReference type="PROSITE" id="PS00645">
    <property type="entry name" value="COMPLEX1_51K_2"/>
    <property type="match status" value="1"/>
</dbReference>
<dbReference type="InterPro" id="IPR011537">
    <property type="entry name" value="NADH-UbQ_OxRdtase_suF"/>
</dbReference>
<evidence type="ECO:0000256" key="1">
    <source>
        <dbReference type="ARBA" id="ARBA00001917"/>
    </source>
</evidence>
<proteinExistence type="inferred from homology"/>
<evidence type="ECO:0000256" key="7">
    <source>
        <dbReference type="ARBA" id="ARBA00022643"/>
    </source>
</evidence>
<dbReference type="Gene3D" id="6.10.250.1450">
    <property type="match status" value="1"/>
</dbReference>
<evidence type="ECO:0000256" key="4">
    <source>
        <dbReference type="ARBA" id="ARBA00019901"/>
    </source>
</evidence>
<dbReference type="InterPro" id="IPR011538">
    <property type="entry name" value="Nuo51_FMN-bd"/>
</dbReference>
<dbReference type="InterPro" id="IPR037207">
    <property type="entry name" value="Nuop51_4Fe4S-bd_sf"/>
</dbReference>
<dbReference type="GO" id="GO:0051287">
    <property type="term" value="F:NAD binding"/>
    <property type="evidence" value="ECO:0007669"/>
    <property type="project" value="UniProtKB-UniRule"/>
</dbReference>
<dbReference type="InterPro" id="IPR019575">
    <property type="entry name" value="Nuop51_4Fe4S-bd"/>
</dbReference>
<evidence type="ECO:0000256" key="6">
    <source>
        <dbReference type="ARBA" id="ARBA00022630"/>
    </source>
</evidence>
<keyword evidence="6 16" id="KW-0285">Flavoprotein</keyword>
<keyword evidence="19" id="KW-1185">Reference proteome</keyword>
<name>A0A089WXJ5_9PSED</name>
<dbReference type="GO" id="GO:0048038">
    <property type="term" value="F:quinone binding"/>
    <property type="evidence" value="ECO:0007669"/>
    <property type="project" value="UniProtKB-KW"/>
</dbReference>
<keyword evidence="12 16" id="KW-0411">Iron-sulfur</keyword>
<keyword evidence="11 16" id="KW-0408">Iron</keyword>
<dbReference type="Gene3D" id="1.20.1440.230">
    <property type="entry name" value="NADH-ubiquinone oxidoreductase 51kDa subunit, iron-sulphur binding domain"/>
    <property type="match status" value="1"/>
</dbReference>
<dbReference type="NCBIfam" id="TIGR01959">
    <property type="entry name" value="nuoF_fam"/>
    <property type="match status" value="1"/>
</dbReference>
<dbReference type="RefSeq" id="WP_038414139.1">
    <property type="nucleotide sequence ID" value="NZ_CP009455.1"/>
</dbReference>
<comment type="subunit">
    <text evidence="14">Composed of 13 different subunits. Subunits NuoCD, E, F, and G constitute the peripheral sector of the complex.</text>
</comment>
<keyword evidence="7 16" id="KW-0288">FMN</keyword>
<sequence length="459" mass="49489">MTITSFGPANRIARAAETHPLTWRLRDDGEPVWLAEYESKNGYVAARTALAQMAPDDIVQSVKDSGLKGRGGAGFPTGVKWGLMPKDESMNIRYLLCNADEMEPNTWKDRMLMEQQPHLLIEGMLISARALKAYRGYIFLRGEYTTAAKNLNRAIDEAKAAGLLGKNILGSGFDFELFVHTGAGRYICGEETALINSLEGRRANPRSKPPFPAAVGVWGKPTCVNNVETLCNVPAIVANGNDWYKSLARAGSEDHGTKLMGFSGKVKNPGLWELPFGVTARELFEDYAGGMRDGFRLKCWQPGGAGTGFLLPEHLDAQMYAGGIAKVGTRMGTGLAMAVDDSINMVSLLRNMEEFFARESCGWCTPCRDGLPWSVKMLRALEKGQGRAEDIETLLGLVNFLGPGRTFCAHAPGAVEPLGSAIKYFREEFEAGVAPAVAGAALSPNLAKPVPAGPVVVGA</sequence>
<evidence type="ECO:0000313" key="18">
    <source>
        <dbReference type="EMBL" id="AIR91362.1"/>
    </source>
</evidence>
<evidence type="ECO:0000256" key="8">
    <source>
        <dbReference type="ARBA" id="ARBA00022719"/>
    </source>
</evidence>
<dbReference type="PANTHER" id="PTHR43578">
    <property type="entry name" value="NADH-QUINONE OXIDOREDUCTASE SUBUNIT F"/>
    <property type="match status" value="1"/>
</dbReference>
<dbReference type="FunFam" id="3.40.50.11540:FF:000001">
    <property type="entry name" value="NADH dehydrogenase [ubiquinone] flavoprotein 1, mitochondrial"/>
    <property type="match status" value="1"/>
</dbReference>
<evidence type="ECO:0000256" key="9">
    <source>
        <dbReference type="ARBA" id="ARBA00022723"/>
    </source>
</evidence>
<keyword evidence="10" id="KW-1278">Translocase</keyword>
<dbReference type="SUPFAM" id="SSF142984">
    <property type="entry name" value="Nqo1 middle domain-like"/>
    <property type="match status" value="1"/>
</dbReference>
<comment type="function">
    <text evidence="16">NDH-1 shuttles electrons from NADH, via FMN and iron-sulfur (Fe-S) centers, to quinones in the respiratory chain.</text>
</comment>
<dbReference type="InterPro" id="IPR001949">
    <property type="entry name" value="NADH-UbQ_OxRdtase_51kDa_CS"/>
</dbReference>
<dbReference type="SUPFAM" id="SSF142019">
    <property type="entry name" value="Nqo1 FMN-binding domain-like"/>
    <property type="match status" value="1"/>
</dbReference>
<keyword evidence="8 16" id="KW-0874">Quinone</keyword>
<evidence type="ECO:0000256" key="16">
    <source>
        <dbReference type="RuleBase" id="RU364066"/>
    </source>
</evidence>
<dbReference type="EMBL" id="CP009455">
    <property type="protein sequence ID" value="AIR91362.1"/>
    <property type="molecule type" value="Genomic_DNA"/>
</dbReference>
<keyword evidence="9 16" id="KW-0479">Metal-binding</keyword>
<keyword evidence="5 16" id="KW-0004">4Fe-4S</keyword>
<dbReference type="PROSITE" id="PS00644">
    <property type="entry name" value="COMPLEX1_51K_1"/>
    <property type="match status" value="1"/>
</dbReference>
<dbReference type="FunFam" id="1.20.1440.230:FF:000002">
    <property type="entry name" value="NADH-quinone oxidoreductase subunit F"/>
    <property type="match status" value="1"/>
</dbReference>
<keyword evidence="13 16" id="KW-0520">NAD</keyword>
<comment type="cofactor">
    <cofactor evidence="1 16">
        <name>FMN</name>
        <dbReference type="ChEBI" id="CHEBI:58210"/>
    </cofactor>
</comment>
<dbReference type="GO" id="GO:0051539">
    <property type="term" value="F:4 iron, 4 sulfur cluster binding"/>
    <property type="evidence" value="ECO:0007669"/>
    <property type="project" value="UniProtKB-UniRule"/>
</dbReference>
<evidence type="ECO:0000256" key="3">
    <source>
        <dbReference type="ARBA" id="ARBA00007523"/>
    </source>
</evidence>
<evidence type="ECO:0000256" key="15">
    <source>
        <dbReference type="ARBA" id="ARBA00047712"/>
    </source>
</evidence>